<organism evidence="1 2">
    <name type="scientific">Roseibium aggregatum (strain ATCC 25650 / DSM 13394 / JCM 20685 / NBRC 16684 / NCIMB 2208 / IAM 12614 / B1)</name>
    <name type="common">Stappia aggregata</name>
    <dbReference type="NCBI Taxonomy" id="384765"/>
    <lineage>
        <taxon>Bacteria</taxon>
        <taxon>Pseudomonadati</taxon>
        <taxon>Pseudomonadota</taxon>
        <taxon>Alphaproteobacteria</taxon>
        <taxon>Hyphomicrobiales</taxon>
        <taxon>Stappiaceae</taxon>
        <taxon>Roseibium</taxon>
    </lineage>
</organism>
<dbReference type="EMBL" id="AAUW01000008">
    <property type="protein sequence ID" value="EAV43944.1"/>
    <property type="molecule type" value="Genomic_DNA"/>
</dbReference>
<dbReference type="Proteomes" id="UP000004848">
    <property type="component" value="Unassembled WGS sequence"/>
</dbReference>
<accession>A0NU35</accession>
<reference evidence="1 2" key="1">
    <citation type="submission" date="2006-05" db="EMBL/GenBank/DDBJ databases">
        <authorList>
            <person name="King G."/>
            <person name="Ferriera S."/>
            <person name="Johnson J."/>
            <person name="Kravitz S."/>
            <person name="Beeson K."/>
            <person name="Sutton G."/>
            <person name="Rogers Y.-H."/>
            <person name="Friedman R."/>
            <person name="Frazier M."/>
            <person name="Venter J.C."/>
        </authorList>
    </citation>
    <scope>NUCLEOTIDE SEQUENCE [LARGE SCALE GENOMIC DNA]</scope>
    <source>
        <strain evidence="2">ATCC 25650 / DSM 13394 / JCM 20685 / NBRC 16684 / NCIMB 2208 / IAM 12614 / B1</strain>
    </source>
</reference>
<proteinExistence type="predicted"/>
<dbReference type="AlphaFoldDB" id="A0NU35"/>
<comment type="caution">
    <text evidence="1">The sequence shown here is derived from an EMBL/GenBank/DDBJ whole genome shotgun (WGS) entry which is preliminary data.</text>
</comment>
<evidence type="ECO:0000313" key="1">
    <source>
        <dbReference type="EMBL" id="EAV43944.1"/>
    </source>
</evidence>
<gene>
    <name evidence="1" type="ORF">SIAM614_12488</name>
</gene>
<protein>
    <submittedName>
        <fullName evidence="1">Uncharacterized protein</fullName>
    </submittedName>
</protein>
<evidence type="ECO:0000313" key="2">
    <source>
        <dbReference type="Proteomes" id="UP000004848"/>
    </source>
</evidence>
<name>A0NU35_ROSAI</name>
<sequence>MEKVLSLRFVKTPGSIPLPPGVSRQFKVFSGEESLDGAPAMTFDLDKAHMRGVTSIHLEAGPDWSLGRTAKVGTGSWDLTSETGVCIGRVLGRGSLKKGWKLELPGGGVDYELADPDSVARQTVRAMLGGDTEALVLLENGVLAGTLTRKHRDQSQGKKAGLLAGLKRFVTGRDWVLDIQQQNGGRELAGRETLIALASLGLVAIVNLDLSTAD</sequence>